<dbReference type="InterPro" id="IPR048657">
    <property type="entry name" value="GREB1-like_cpSF2"/>
</dbReference>
<dbReference type="PANTHER" id="PTHR15720">
    <property type="entry name" value="GREB1-RELATED"/>
    <property type="match status" value="1"/>
</dbReference>
<dbReference type="InterPro" id="IPR028422">
    <property type="entry name" value="GREB1"/>
</dbReference>
<dbReference type="Pfam" id="PF20692">
    <property type="entry name" value="cpSF2-GREB1"/>
    <property type="match status" value="1"/>
</dbReference>
<accession>A0ABQ9U594</accession>
<feature type="domain" description="GREB1-like circularly permuted SF2 helicase" evidence="1">
    <location>
        <begin position="17"/>
        <end position="131"/>
    </location>
</feature>
<reference evidence="2 3" key="1">
    <citation type="submission" date="2023-05" db="EMBL/GenBank/DDBJ databases">
        <title>B98-5 Cell Line De Novo Hybrid Assembly: An Optical Mapping Approach.</title>
        <authorList>
            <person name="Kananen K."/>
            <person name="Auerbach J.A."/>
            <person name="Kautto E."/>
            <person name="Blachly J.S."/>
        </authorList>
    </citation>
    <scope>NUCLEOTIDE SEQUENCE [LARGE SCALE GENOMIC DNA]</scope>
    <source>
        <strain evidence="2">B95-8</strain>
        <tissue evidence="2">Cell line</tissue>
    </source>
</reference>
<keyword evidence="3" id="KW-1185">Reference proteome</keyword>
<dbReference type="PANTHER" id="PTHR15720:SF13">
    <property type="entry name" value="PROTEIN GREB1"/>
    <property type="match status" value="1"/>
</dbReference>
<name>A0ABQ9U594_SAGOE</name>
<evidence type="ECO:0000313" key="3">
    <source>
        <dbReference type="Proteomes" id="UP001266305"/>
    </source>
</evidence>
<evidence type="ECO:0000259" key="1">
    <source>
        <dbReference type="Pfam" id="PF20692"/>
    </source>
</evidence>
<dbReference type="EMBL" id="JASSZA010000015">
    <property type="protein sequence ID" value="KAK2092001.1"/>
    <property type="molecule type" value="Genomic_DNA"/>
</dbReference>
<gene>
    <name evidence="2" type="primary">GREB1_2</name>
    <name evidence="2" type="ORF">P7K49_028529</name>
</gene>
<organism evidence="2 3">
    <name type="scientific">Saguinus oedipus</name>
    <name type="common">Cotton-top tamarin</name>
    <name type="synonym">Oedipomidas oedipus</name>
    <dbReference type="NCBI Taxonomy" id="9490"/>
    <lineage>
        <taxon>Eukaryota</taxon>
        <taxon>Metazoa</taxon>
        <taxon>Chordata</taxon>
        <taxon>Craniata</taxon>
        <taxon>Vertebrata</taxon>
        <taxon>Euteleostomi</taxon>
        <taxon>Mammalia</taxon>
        <taxon>Eutheria</taxon>
        <taxon>Euarchontoglires</taxon>
        <taxon>Primates</taxon>
        <taxon>Haplorrhini</taxon>
        <taxon>Platyrrhini</taxon>
        <taxon>Cebidae</taxon>
        <taxon>Callitrichinae</taxon>
        <taxon>Saguinus</taxon>
    </lineage>
</organism>
<comment type="caution">
    <text evidence="2">The sequence shown here is derived from an EMBL/GenBank/DDBJ whole genome shotgun (WGS) entry which is preliminary data.</text>
</comment>
<sequence length="138" mass="15265">MSWVRPSRAWSLCVPCRFPRLHSAVIRTFVLVQHYAAALMAVSGLPQMKNCTSVETLEITQNLLNSPKQCPCGHGLMVLLRVPCSPLAAVAYERLAHVRARLALEEHFEIILGSPSSGVTVGKHFVKQLRVGAVHRDE</sequence>
<protein>
    <submittedName>
        <fullName evidence="2">Protein greb1</fullName>
    </submittedName>
</protein>
<dbReference type="Proteomes" id="UP001266305">
    <property type="component" value="Unassembled WGS sequence"/>
</dbReference>
<evidence type="ECO:0000313" key="2">
    <source>
        <dbReference type="EMBL" id="KAK2092001.1"/>
    </source>
</evidence>
<proteinExistence type="predicted"/>